<dbReference type="Pfam" id="PF01464">
    <property type="entry name" value="SLT"/>
    <property type="match status" value="1"/>
</dbReference>
<dbReference type="AlphaFoldDB" id="A0A1D8UTL3"/>
<feature type="signal peptide" evidence="3">
    <location>
        <begin position="1"/>
        <end position="21"/>
    </location>
</feature>
<proteinExistence type="inferred from homology"/>
<name>A0A1D8UTL3_9PROT</name>
<keyword evidence="6" id="KW-1185">Reference proteome</keyword>
<feature type="domain" description="Transglycosylase SLT" evidence="4">
    <location>
        <begin position="38"/>
        <end position="162"/>
    </location>
</feature>
<sequence length="246" mass="27232">MVRFFVLACLLIAFAPYDACASLNQAPASLCQDAVAMAERHAHLPYRLLEAISKIESGRRDPIAGLQAWPWTINAQGQGYFYRNKAEAIAAAQDFRAHGIESIDVGCMQVNLHHHPDAFASLDDAFDPDHNAQYGAHFISELFGRLHSWSAATGAYHSLTLQLGEEYAQRVMALWNEHENASSSVKTSFSPPTPPRPRPFPQIASLPPPRIIRQAAMPSAMRGSSGQVGRDLLSYRRMPVRLALQR</sequence>
<evidence type="ECO:0000256" key="1">
    <source>
        <dbReference type="ARBA" id="ARBA00009387"/>
    </source>
</evidence>
<dbReference type="Gene3D" id="1.10.530.10">
    <property type="match status" value="1"/>
</dbReference>
<feature type="compositionally biased region" description="Pro residues" evidence="2">
    <location>
        <begin position="191"/>
        <end position="206"/>
    </location>
</feature>
<gene>
    <name evidence="5" type="ORF">A0U89_07160</name>
</gene>
<dbReference type="InterPro" id="IPR023346">
    <property type="entry name" value="Lysozyme-like_dom_sf"/>
</dbReference>
<feature type="chain" id="PRO_5009439070" description="Transglycosylase SLT domain-containing protein" evidence="3">
    <location>
        <begin position="22"/>
        <end position="246"/>
    </location>
</feature>
<evidence type="ECO:0000256" key="3">
    <source>
        <dbReference type="SAM" id="SignalP"/>
    </source>
</evidence>
<feature type="region of interest" description="Disordered" evidence="2">
    <location>
        <begin position="183"/>
        <end position="206"/>
    </location>
</feature>
<keyword evidence="3" id="KW-0732">Signal</keyword>
<dbReference type="KEGG" id="kba:A0U89_07160"/>
<evidence type="ECO:0000313" key="6">
    <source>
        <dbReference type="Proteomes" id="UP000179145"/>
    </source>
</evidence>
<organism evidence="5 6">
    <name type="scientific">Kozakia baliensis</name>
    <dbReference type="NCBI Taxonomy" id="153496"/>
    <lineage>
        <taxon>Bacteria</taxon>
        <taxon>Pseudomonadati</taxon>
        <taxon>Pseudomonadota</taxon>
        <taxon>Alphaproteobacteria</taxon>
        <taxon>Acetobacterales</taxon>
        <taxon>Acetobacteraceae</taxon>
        <taxon>Kozakia</taxon>
    </lineage>
</organism>
<evidence type="ECO:0000313" key="5">
    <source>
        <dbReference type="EMBL" id="AOX16956.1"/>
    </source>
</evidence>
<comment type="similarity">
    <text evidence="1">Belongs to the virb1 family.</text>
</comment>
<dbReference type="EMBL" id="CP014674">
    <property type="protein sequence ID" value="AOX16956.1"/>
    <property type="molecule type" value="Genomic_DNA"/>
</dbReference>
<dbReference type="eggNOG" id="COG0741">
    <property type="taxonomic scope" value="Bacteria"/>
</dbReference>
<reference evidence="5 6" key="1">
    <citation type="journal article" date="2016" name="Microb. Cell Fact.">
        <title>Dissection of exopolysaccharide biosynthesis in Kozakia baliensis.</title>
        <authorList>
            <person name="Brandt J.U."/>
            <person name="Jakob F."/>
            <person name="Behr J."/>
            <person name="Geissler A.J."/>
            <person name="Vogel R.F."/>
        </authorList>
    </citation>
    <scope>NUCLEOTIDE SEQUENCE [LARGE SCALE GENOMIC DNA]</scope>
    <source>
        <strain evidence="5 6">DSM 14400</strain>
    </source>
</reference>
<accession>A0A1D8UTL3</accession>
<dbReference type="STRING" id="153496.A0U89_07160"/>
<dbReference type="OrthoDB" id="5945995at2"/>
<dbReference type="SUPFAM" id="SSF53955">
    <property type="entry name" value="Lysozyme-like"/>
    <property type="match status" value="1"/>
</dbReference>
<evidence type="ECO:0000256" key="2">
    <source>
        <dbReference type="SAM" id="MobiDB-lite"/>
    </source>
</evidence>
<evidence type="ECO:0000259" key="4">
    <source>
        <dbReference type="Pfam" id="PF01464"/>
    </source>
</evidence>
<dbReference type="Proteomes" id="UP000179145">
    <property type="component" value="Chromosome"/>
</dbReference>
<dbReference type="InterPro" id="IPR008258">
    <property type="entry name" value="Transglycosylase_SLT_dom_1"/>
</dbReference>
<protein>
    <recommendedName>
        <fullName evidence="4">Transglycosylase SLT domain-containing protein</fullName>
    </recommendedName>
</protein>